<comment type="function">
    <text evidence="1">Needed for flagellar regrowth and assembly.</text>
</comment>
<dbReference type="InterPro" id="IPR018035">
    <property type="entry name" value="Flagellar_FliH/T3SS_HrpE"/>
</dbReference>
<keyword evidence="9" id="KW-1006">Bacterial flagellum protein export</keyword>
<comment type="subcellular location">
    <subcellularLocation>
        <location evidence="2">Cytoplasm</location>
    </subcellularLocation>
</comment>
<keyword evidence="11" id="KW-0966">Cell projection</keyword>
<dbReference type="GO" id="GO:0015031">
    <property type="term" value="P:protein transport"/>
    <property type="evidence" value="ECO:0007669"/>
    <property type="project" value="UniProtKB-KW"/>
</dbReference>
<dbReference type="RefSeq" id="WP_008058180.1">
    <property type="nucleotide sequence ID" value="NZ_AFHG01000029.1"/>
</dbReference>
<evidence type="ECO:0000256" key="8">
    <source>
        <dbReference type="ARBA" id="ARBA00022927"/>
    </source>
</evidence>
<keyword evidence="6" id="KW-0963">Cytoplasm</keyword>
<dbReference type="AlphaFoldDB" id="F5R7U1"/>
<evidence type="ECO:0000313" key="12">
    <source>
        <dbReference type="Proteomes" id="UP000005019"/>
    </source>
</evidence>
<dbReference type="OrthoDB" id="5296952at2"/>
<keyword evidence="11" id="KW-0282">Flagellum</keyword>
<evidence type="ECO:0000256" key="4">
    <source>
        <dbReference type="ARBA" id="ARBA00016507"/>
    </source>
</evidence>
<dbReference type="PANTHER" id="PTHR34982:SF1">
    <property type="entry name" value="FLAGELLAR ASSEMBLY PROTEIN FLIH"/>
    <property type="match status" value="1"/>
</dbReference>
<dbReference type="GO" id="GO:0003774">
    <property type="term" value="F:cytoskeletal motor activity"/>
    <property type="evidence" value="ECO:0007669"/>
    <property type="project" value="InterPro"/>
</dbReference>
<sequence>MTGQHFSAWQLPVFDAPQSPAPAAPAPSAVEIDLPPAVDAEPADAVAVDSAEVSEEEIPAFRLPTADDIEKLQQEAHREGYAAGYEEGTARVRMEAMRLHSAVEQLEEALAALDTSIAREVLNLSVEIARNVVRQTIRVNPEAVIAVVREAINQLPHQHTAIYLNPEDASVVRSHIGDQLTHAGHRIFEDVTIARGGCKVEAGGSQIDATVPTRWRRIVESLVDGAEWMDHE</sequence>
<evidence type="ECO:0000259" key="10">
    <source>
        <dbReference type="Pfam" id="PF02108"/>
    </source>
</evidence>
<dbReference type="STRING" id="1000565.METUNv1_00323"/>
<dbReference type="PRINTS" id="PR01003">
    <property type="entry name" value="FLGFLIH"/>
</dbReference>
<organism evidence="11 12">
    <name type="scientific">Methyloversatilis universalis (strain ATCC BAA-1314 / DSM 25237 / JCM 13912 / CCUG 52030 / FAM5)</name>
    <dbReference type="NCBI Taxonomy" id="1000565"/>
    <lineage>
        <taxon>Bacteria</taxon>
        <taxon>Pseudomonadati</taxon>
        <taxon>Pseudomonadota</taxon>
        <taxon>Betaproteobacteria</taxon>
        <taxon>Nitrosomonadales</taxon>
        <taxon>Sterolibacteriaceae</taxon>
        <taxon>Methyloversatilis</taxon>
    </lineage>
</organism>
<dbReference type="Pfam" id="PF02108">
    <property type="entry name" value="FliH"/>
    <property type="match status" value="1"/>
</dbReference>
<feature type="domain" description="Flagellar assembly protein FliH/Type III secretion system HrpE" evidence="10">
    <location>
        <begin position="95"/>
        <end position="218"/>
    </location>
</feature>
<dbReference type="GO" id="GO:0005829">
    <property type="term" value="C:cytosol"/>
    <property type="evidence" value="ECO:0007669"/>
    <property type="project" value="TreeGrafter"/>
</dbReference>
<evidence type="ECO:0000256" key="2">
    <source>
        <dbReference type="ARBA" id="ARBA00004496"/>
    </source>
</evidence>
<keyword evidence="11" id="KW-0969">Cilium</keyword>
<reference evidence="11 12" key="1">
    <citation type="journal article" date="2011" name="J. Bacteriol.">
        <title>Genome sequence of Methyloversatilis universalis FAM5T, a methylotrophic representative of the order Rhodocyclales.</title>
        <authorList>
            <person name="Kittichotirat W."/>
            <person name="Good N.M."/>
            <person name="Hall R."/>
            <person name="Bringel F."/>
            <person name="Lajus A."/>
            <person name="Medigue C."/>
            <person name="Smalley N.E."/>
            <person name="Beck D."/>
            <person name="Bumgarner R."/>
            <person name="Vuilleumier S."/>
            <person name="Kalyuzhnaya M.G."/>
        </authorList>
    </citation>
    <scope>NUCLEOTIDE SEQUENCE [LARGE SCALE GENOMIC DNA]</scope>
    <source>
        <strain evidence="12">ATCC BAA-1314 / JCM 13912 / FAM5</strain>
    </source>
</reference>
<dbReference type="GO" id="GO:0009288">
    <property type="term" value="C:bacterial-type flagellum"/>
    <property type="evidence" value="ECO:0007669"/>
    <property type="project" value="InterPro"/>
</dbReference>
<dbReference type="EMBL" id="AFHG01000029">
    <property type="protein sequence ID" value="EGK73152.1"/>
    <property type="molecule type" value="Genomic_DNA"/>
</dbReference>
<evidence type="ECO:0000256" key="5">
    <source>
        <dbReference type="ARBA" id="ARBA00022448"/>
    </source>
</evidence>
<name>F5R7U1_METUF</name>
<accession>F5R7U1</accession>
<dbReference type="GO" id="GO:0071973">
    <property type="term" value="P:bacterial-type flagellum-dependent cell motility"/>
    <property type="evidence" value="ECO:0007669"/>
    <property type="project" value="InterPro"/>
</dbReference>
<evidence type="ECO:0000256" key="7">
    <source>
        <dbReference type="ARBA" id="ARBA00022795"/>
    </source>
</evidence>
<evidence type="ECO:0000313" key="11">
    <source>
        <dbReference type="EMBL" id="EGK73152.1"/>
    </source>
</evidence>
<dbReference type="Proteomes" id="UP000005019">
    <property type="component" value="Unassembled WGS sequence"/>
</dbReference>
<proteinExistence type="inferred from homology"/>
<gene>
    <name evidence="11" type="ORF">METUNv1_00323</name>
</gene>
<keyword evidence="5" id="KW-0813">Transport</keyword>
<protein>
    <recommendedName>
        <fullName evidence="4">Flagellar assembly protein FliH</fullName>
    </recommendedName>
</protein>
<dbReference type="PANTHER" id="PTHR34982">
    <property type="entry name" value="YOP PROTEINS TRANSLOCATION PROTEIN L"/>
    <property type="match status" value="1"/>
</dbReference>
<evidence type="ECO:0000256" key="1">
    <source>
        <dbReference type="ARBA" id="ARBA00003041"/>
    </source>
</evidence>
<dbReference type="eggNOG" id="COG1317">
    <property type="taxonomic scope" value="Bacteria"/>
</dbReference>
<dbReference type="GO" id="GO:0044781">
    <property type="term" value="P:bacterial-type flagellum organization"/>
    <property type="evidence" value="ECO:0007669"/>
    <property type="project" value="UniProtKB-KW"/>
</dbReference>
<keyword evidence="8" id="KW-0653">Protein transport</keyword>
<evidence type="ECO:0000256" key="9">
    <source>
        <dbReference type="ARBA" id="ARBA00023225"/>
    </source>
</evidence>
<comment type="caution">
    <text evidence="11">The sequence shown here is derived from an EMBL/GenBank/DDBJ whole genome shotgun (WGS) entry which is preliminary data.</text>
</comment>
<keyword evidence="7" id="KW-1005">Bacterial flagellum biogenesis</keyword>
<evidence type="ECO:0000256" key="6">
    <source>
        <dbReference type="ARBA" id="ARBA00022490"/>
    </source>
</evidence>
<comment type="similarity">
    <text evidence="3">Belongs to the FliH family.</text>
</comment>
<dbReference type="InterPro" id="IPR000563">
    <property type="entry name" value="Flag_FliH"/>
</dbReference>
<keyword evidence="12" id="KW-1185">Reference proteome</keyword>
<dbReference type="InterPro" id="IPR051472">
    <property type="entry name" value="T3SS_Stator/FliH"/>
</dbReference>
<dbReference type="SUPFAM" id="SSF160527">
    <property type="entry name" value="V-type ATPase subunit E-like"/>
    <property type="match status" value="1"/>
</dbReference>
<evidence type="ECO:0000256" key="3">
    <source>
        <dbReference type="ARBA" id="ARBA00006602"/>
    </source>
</evidence>